<keyword evidence="1" id="KW-0732">Signal</keyword>
<dbReference type="Pfam" id="PF23003">
    <property type="entry name" value="Fn1_2"/>
    <property type="match status" value="1"/>
</dbReference>
<protein>
    <recommendedName>
        <fullName evidence="2">Abnormal cell migration protein 18-like fibronectin type I domain-containing protein</fullName>
    </recommendedName>
</protein>
<gene>
    <name evidence="3" type="ORF">MSPICULIGERA_LOCUS20762</name>
</gene>
<evidence type="ECO:0000259" key="2">
    <source>
        <dbReference type="Pfam" id="PF23003"/>
    </source>
</evidence>
<dbReference type="InterPro" id="IPR040282">
    <property type="entry name" value="Mig-18-like"/>
</dbReference>
<name>A0AA36GBL6_9BILA</name>
<dbReference type="PROSITE" id="PS51257">
    <property type="entry name" value="PROKAR_LIPOPROTEIN"/>
    <property type="match status" value="1"/>
</dbReference>
<organism evidence="3 4">
    <name type="scientific">Mesorhabditis spiculigera</name>
    <dbReference type="NCBI Taxonomy" id="96644"/>
    <lineage>
        <taxon>Eukaryota</taxon>
        <taxon>Metazoa</taxon>
        <taxon>Ecdysozoa</taxon>
        <taxon>Nematoda</taxon>
        <taxon>Chromadorea</taxon>
        <taxon>Rhabditida</taxon>
        <taxon>Rhabditina</taxon>
        <taxon>Rhabditomorpha</taxon>
        <taxon>Rhabditoidea</taxon>
        <taxon>Rhabditidae</taxon>
        <taxon>Mesorhabditinae</taxon>
        <taxon>Mesorhabditis</taxon>
    </lineage>
</organism>
<dbReference type="PANTHER" id="PTHR35572">
    <property type="entry name" value="PROTEIN CBG04538-RELATED"/>
    <property type="match status" value="1"/>
</dbReference>
<feature type="domain" description="Abnormal cell migration protein 18-like fibronectin type I" evidence="2">
    <location>
        <begin position="15"/>
        <end position="83"/>
    </location>
</feature>
<dbReference type="PANTHER" id="PTHR35572:SF6">
    <property type="entry name" value="IG-LIKE DOMAIN-CONTAINING PROTEIN"/>
    <property type="match status" value="1"/>
</dbReference>
<dbReference type="Proteomes" id="UP001177023">
    <property type="component" value="Unassembled WGS sequence"/>
</dbReference>
<dbReference type="AlphaFoldDB" id="A0AA36GBL6"/>
<feature type="chain" id="PRO_5041387141" description="Abnormal cell migration protein 18-like fibronectin type I domain-containing protein" evidence="1">
    <location>
        <begin position="16"/>
        <end position="450"/>
    </location>
</feature>
<evidence type="ECO:0000256" key="1">
    <source>
        <dbReference type="SAM" id="SignalP"/>
    </source>
</evidence>
<feature type="non-terminal residue" evidence="3">
    <location>
        <position position="450"/>
    </location>
</feature>
<accession>A0AA36GBL6</accession>
<proteinExistence type="predicted"/>
<feature type="signal peptide" evidence="1">
    <location>
        <begin position="1"/>
        <end position="15"/>
    </location>
</feature>
<sequence length="450" mass="49185">MKFLLLSAFLAAGYACKLDGVTRANEETWVARKMFTMRCVINKDSSWKTEVVGCASPTGAEVPIGGQVIEEGIVYSCNRGEDGRINYRKAMHPTTFCEGHQLGDTWIHNKNFNRSCSERGLFVVNCLTDSGAFIPLNGQVTEGPVLFKCTEESNGTVLLHRGRALEKVNLQKLALSKLKENIPLEPQMPFVEPTTVALPTLLPEVTTAAVVELASTEAATQVPVETTTAIEVTESTTALETSSFVEEATTVSVESTTETEVQPGEVPTLAAPAEPLPPIAIDPVQPPTVGVSLNKPEGPKPPGIRPPAVMARPEPPVEEDNTIQQVVPASDVISEAVFPQETVEPVTSQPIHIVHPPAIRPPPGFSHSGMSCLDEGVVRQPEDTWVVEGKFRKTCTEQGAVRVLECLIDDQTPMPVNTDRMVGQRLHRCWRQGDQVFYEARDLPKRRRHF</sequence>
<dbReference type="EMBL" id="CATQJA010002664">
    <property type="protein sequence ID" value="CAJ0582632.1"/>
    <property type="molecule type" value="Genomic_DNA"/>
</dbReference>
<evidence type="ECO:0000313" key="3">
    <source>
        <dbReference type="EMBL" id="CAJ0582632.1"/>
    </source>
</evidence>
<reference evidence="3" key="1">
    <citation type="submission" date="2023-06" db="EMBL/GenBank/DDBJ databases">
        <authorList>
            <person name="Delattre M."/>
        </authorList>
    </citation>
    <scope>NUCLEOTIDE SEQUENCE</scope>
    <source>
        <strain evidence="3">AF72</strain>
    </source>
</reference>
<keyword evidence="4" id="KW-1185">Reference proteome</keyword>
<evidence type="ECO:0000313" key="4">
    <source>
        <dbReference type="Proteomes" id="UP001177023"/>
    </source>
</evidence>
<comment type="caution">
    <text evidence="3">The sequence shown here is derived from an EMBL/GenBank/DDBJ whole genome shotgun (WGS) entry which is preliminary data.</text>
</comment>
<dbReference type="InterPro" id="IPR055119">
    <property type="entry name" value="Mig18_Fn1"/>
</dbReference>